<keyword evidence="7" id="KW-0378">Hydrolase</keyword>
<evidence type="ECO:0000256" key="5">
    <source>
        <dbReference type="ARBA" id="ARBA00022605"/>
    </source>
</evidence>
<evidence type="ECO:0000256" key="10">
    <source>
        <dbReference type="ARBA" id="ARBA00031693"/>
    </source>
</evidence>
<accession>A0A061B0M8</accession>
<keyword evidence="5" id="KW-0028">Amino-acid biosynthesis</keyword>
<keyword evidence="9" id="KW-0718">Serine biosynthesis</keyword>
<feature type="active site" description="Nucleophile" evidence="11">
    <location>
        <position position="111"/>
    </location>
</feature>
<comment type="similarity">
    <text evidence="3">Belongs to the HAD-like hydrolase superfamily. SerB family.</text>
</comment>
<dbReference type="SFLD" id="SFLDS00003">
    <property type="entry name" value="Haloacid_Dehalogenase"/>
    <property type="match status" value="1"/>
</dbReference>
<dbReference type="STRING" id="36022.A0A061B0M8"/>
<evidence type="ECO:0000313" key="12">
    <source>
        <dbReference type="EMBL" id="CDR41202.1"/>
    </source>
</evidence>
<keyword evidence="14" id="KW-1185">Reference proteome</keyword>
<evidence type="ECO:0000313" key="13">
    <source>
        <dbReference type="EMBL" id="ONH67040.1"/>
    </source>
</evidence>
<dbReference type="SFLD" id="SFLDG01137">
    <property type="entry name" value="C1.6.1:_Phosphoserine_Phosphat"/>
    <property type="match status" value="1"/>
</dbReference>
<dbReference type="AlphaFoldDB" id="A0A061B0M8"/>
<dbReference type="Proteomes" id="UP000189513">
    <property type="component" value="Unassembled WGS sequence"/>
</dbReference>
<evidence type="ECO:0000256" key="9">
    <source>
        <dbReference type="ARBA" id="ARBA00023299"/>
    </source>
</evidence>
<keyword evidence="6" id="KW-0479">Metal-binding</keyword>
<evidence type="ECO:0000256" key="3">
    <source>
        <dbReference type="ARBA" id="ARBA00009184"/>
    </source>
</evidence>
<dbReference type="OMA" id="LSMFKHA"/>
<dbReference type="SFLD" id="SFLDF00029">
    <property type="entry name" value="phosphoserine_phosphatase"/>
    <property type="match status" value="1"/>
</dbReference>
<reference evidence="12" key="1">
    <citation type="journal article" date="2014" name="Genome Announc.">
        <title>Genome sequence of the yeast Cyberlindnera fabianii (Hansenula fabianii).</title>
        <authorList>
            <person name="Freel K.C."/>
            <person name="Sarilar V."/>
            <person name="Neuveglise C."/>
            <person name="Devillers H."/>
            <person name="Friedrich A."/>
            <person name="Schacherer J."/>
        </authorList>
    </citation>
    <scope>NUCLEOTIDE SEQUENCE</scope>
    <source>
        <strain evidence="12">YJS4271</strain>
    </source>
</reference>
<dbReference type="GO" id="GO:0000287">
    <property type="term" value="F:magnesium ion binding"/>
    <property type="evidence" value="ECO:0007669"/>
    <property type="project" value="TreeGrafter"/>
</dbReference>
<feature type="active site" description="Proton donor" evidence="11">
    <location>
        <position position="113"/>
    </location>
</feature>
<dbReference type="NCBIfam" id="TIGR00338">
    <property type="entry name" value="serB"/>
    <property type="match status" value="1"/>
</dbReference>
<sequence>MSSTTDMQMLRYVLTVIGHEAIDPATYLELEHFIVSLPVKINKINVLSEDRVFDFDVTLVKSELITSEASEHTTVEDIKEAISECPLNEKLDIIFQKNDEFRQAKKLFCFDMDSTLIYQEVIELIAAYAGVEDEVEKITTAAMNGEIDFKESLARRVKLLRGIDGTIWEDLKKKLEFTKGDHELMKGLKKTGCKLAVLSGGFIPLASYVKDTLNLDYAFANALKTETDPNGKVIFSGETEGYIVDGEKKAELTIEIAKKEGIDLKAAVAVGDGSNDLKMMGVAGFGIAWNAKPKVQKLAPAKLNTDKISDIFYILGYNDEQIKALTA</sequence>
<dbReference type="EC" id="3.1.3.3" evidence="4"/>
<comment type="pathway">
    <text evidence="2">Amino-acid biosynthesis; L-serine biosynthesis; L-serine from 3-phospho-D-glycerate: step 3/3.</text>
</comment>
<evidence type="ECO:0000256" key="2">
    <source>
        <dbReference type="ARBA" id="ARBA00005135"/>
    </source>
</evidence>
<dbReference type="EMBL" id="MPUK01000005">
    <property type="protein sequence ID" value="ONH67040.1"/>
    <property type="molecule type" value="Genomic_DNA"/>
</dbReference>
<dbReference type="InterPro" id="IPR050582">
    <property type="entry name" value="HAD-like_SerB"/>
</dbReference>
<evidence type="ECO:0000256" key="1">
    <source>
        <dbReference type="ARBA" id="ARBA00001946"/>
    </source>
</evidence>
<gene>
    <name evidence="13" type="ORF">BON22_3052</name>
    <name evidence="12" type="ORF">CYFA0S_06e03818g</name>
</gene>
<dbReference type="UniPathway" id="UPA00135">
    <property type="reaction ID" value="UER00198"/>
</dbReference>
<dbReference type="InterPro" id="IPR004469">
    <property type="entry name" value="PSP"/>
</dbReference>
<dbReference type="GO" id="GO:0036424">
    <property type="term" value="F:L-phosphoserine phosphatase activity"/>
    <property type="evidence" value="ECO:0007669"/>
    <property type="project" value="InterPro"/>
</dbReference>
<name>A0A061B0M8_CYBFA</name>
<dbReference type="InterPro" id="IPR036412">
    <property type="entry name" value="HAD-like_sf"/>
</dbReference>
<dbReference type="VEuPathDB" id="FungiDB:BON22_3052"/>
<evidence type="ECO:0000256" key="8">
    <source>
        <dbReference type="ARBA" id="ARBA00022842"/>
    </source>
</evidence>
<dbReference type="NCBIfam" id="TIGR01488">
    <property type="entry name" value="HAD-SF-IB"/>
    <property type="match status" value="1"/>
</dbReference>
<dbReference type="InterPro" id="IPR023214">
    <property type="entry name" value="HAD_sf"/>
</dbReference>
<dbReference type="GO" id="GO:0005737">
    <property type="term" value="C:cytoplasm"/>
    <property type="evidence" value="ECO:0007669"/>
    <property type="project" value="TreeGrafter"/>
</dbReference>
<comment type="cofactor">
    <cofactor evidence="1">
        <name>Mg(2+)</name>
        <dbReference type="ChEBI" id="CHEBI:18420"/>
    </cofactor>
</comment>
<reference evidence="13" key="3">
    <citation type="submission" date="2017-01" db="EMBL/GenBank/DDBJ databases">
        <authorList>
            <person name="Mah S.A."/>
            <person name="Swanson W.J."/>
            <person name="Moy G.W."/>
            <person name="Vacquier V.D."/>
        </authorList>
    </citation>
    <scope>NUCLEOTIDE SEQUENCE [LARGE SCALE GENOMIC DNA]</scope>
    <source>
        <strain evidence="13">65</strain>
    </source>
</reference>
<dbReference type="SFLD" id="SFLDG01136">
    <property type="entry name" value="C1.6:_Phosphoserine_Phosphatas"/>
    <property type="match status" value="1"/>
</dbReference>
<keyword evidence="8" id="KW-0460">Magnesium</keyword>
<dbReference type="PANTHER" id="PTHR43344:SF2">
    <property type="entry name" value="PHOSPHOSERINE PHOSPHATASE"/>
    <property type="match status" value="1"/>
</dbReference>
<dbReference type="GO" id="GO:0006564">
    <property type="term" value="P:L-serine biosynthetic process"/>
    <property type="evidence" value="ECO:0007669"/>
    <property type="project" value="UniProtKB-KW"/>
</dbReference>
<dbReference type="Gene3D" id="3.40.50.1000">
    <property type="entry name" value="HAD superfamily/HAD-like"/>
    <property type="match status" value="1"/>
</dbReference>
<dbReference type="SUPFAM" id="SSF56784">
    <property type="entry name" value="HAD-like"/>
    <property type="match status" value="1"/>
</dbReference>
<evidence type="ECO:0000256" key="11">
    <source>
        <dbReference type="PIRSR" id="PIRSR604469-1"/>
    </source>
</evidence>
<dbReference type="EMBL" id="LK052891">
    <property type="protein sequence ID" value="CDR41202.1"/>
    <property type="molecule type" value="Genomic_DNA"/>
</dbReference>
<evidence type="ECO:0000256" key="4">
    <source>
        <dbReference type="ARBA" id="ARBA00012640"/>
    </source>
</evidence>
<dbReference type="OrthoDB" id="27226at2759"/>
<dbReference type="PANTHER" id="PTHR43344">
    <property type="entry name" value="PHOSPHOSERINE PHOSPHATASE"/>
    <property type="match status" value="1"/>
</dbReference>
<organism evidence="12">
    <name type="scientific">Cyberlindnera fabianii</name>
    <name type="common">Yeast</name>
    <name type="synonym">Hansenula fabianii</name>
    <dbReference type="NCBI Taxonomy" id="36022"/>
    <lineage>
        <taxon>Eukaryota</taxon>
        <taxon>Fungi</taxon>
        <taxon>Dikarya</taxon>
        <taxon>Ascomycota</taxon>
        <taxon>Saccharomycotina</taxon>
        <taxon>Saccharomycetes</taxon>
        <taxon>Phaffomycetales</taxon>
        <taxon>Phaffomycetaceae</taxon>
        <taxon>Cyberlindnera</taxon>
    </lineage>
</organism>
<evidence type="ECO:0000256" key="7">
    <source>
        <dbReference type="ARBA" id="ARBA00022801"/>
    </source>
</evidence>
<evidence type="ECO:0000313" key="14">
    <source>
        <dbReference type="Proteomes" id="UP000189513"/>
    </source>
</evidence>
<reference evidence="14" key="2">
    <citation type="journal article" date="2017" name="Genome Announc.">
        <title>Genome sequences of Cyberlindnera fabianii 65, Pichia kudriavzevii 129, and Saccharomyces cerevisiae 131 isolated from fermented masau fruits in Zimbabwe.</title>
        <authorList>
            <person name="van Rijswijck I.M.H."/>
            <person name="Derks M.F.L."/>
            <person name="Abee T."/>
            <person name="de Ridder D."/>
            <person name="Smid E.J."/>
        </authorList>
    </citation>
    <scope>NUCLEOTIDE SEQUENCE [LARGE SCALE GENOMIC DNA]</scope>
    <source>
        <strain evidence="14">65</strain>
    </source>
</reference>
<evidence type="ECO:0000256" key="6">
    <source>
        <dbReference type="ARBA" id="ARBA00022723"/>
    </source>
</evidence>
<dbReference type="Pfam" id="PF00702">
    <property type="entry name" value="Hydrolase"/>
    <property type="match status" value="1"/>
</dbReference>
<proteinExistence type="inferred from homology"/>
<protein>
    <recommendedName>
        <fullName evidence="4">phosphoserine phosphatase</fullName>
        <ecNumber evidence="4">3.1.3.3</ecNumber>
    </recommendedName>
    <alternativeName>
        <fullName evidence="10">O-phosphoserine phosphohydrolase</fullName>
    </alternativeName>
</protein>